<evidence type="ECO:0000256" key="4">
    <source>
        <dbReference type="ARBA" id="ARBA00021948"/>
    </source>
</evidence>
<name>M5RZ49_9BACT</name>
<dbReference type="InterPro" id="IPR036702">
    <property type="entry name" value="ComB-like_sf"/>
</dbReference>
<keyword evidence="6" id="KW-0460">Magnesium</keyword>
<proteinExistence type="inferred from homology"/>
<dbReference type="SUPFAM" id="SSF142823">
    <property type="entry name" value="ComB-like"/>
    <property type="match status" value="1"/>
</dbReference>
<keyword evidence="5" id="KW-0378">Hydrolase</keyword>
<dbReference type="PATRIC" id="fig|1265738.3.peg.3859"/>
<dbReference type="EC" id="3.1.3.71" evidence="3"/>
<evidence type="ECO:0000256" key="5">
    <source>
        <dbReference type="ARBA" id="ARBA00022801"/>
    </source>
</evidence>
<dbReference type="GO" id="GO:0050532">
    <property type="term" value="F:2-phosphosulfolactate phosphatase activity"/>
    <property type="evidence" value="ECO:0007669"/>
    <property type="project" value="UniProtKB-EC"/>
</dbReference>
<comment type="caution">
    <text evidence="8">The sequence shown here is derived from an EMBL/GenBank/DDBJ whole genome shotgun (WGS) entry which is preliminary data.</text>
</comment>
<protein>
    <recommendedName>
        <fullName evidence="4">Probable 2-phosphosulfolactate phosphatase</fullName>
        <ecNumber evidence="3">3.1.3.71</ecNumber>
    </recommendedName>
</protein>
<evidence type="ECO:0000256" key="7">
    <source>
        <dbReference type="ARBA" id="ARBA00033711"/>
    </source>
</evidence>
<sequence>MLGSFLNQRAVAESLDPNANVALVCAGTDGFVTAEDVLFAGALVSHFQSRFDQRQILSLDLNDESLIAREMWRSWFGPTDGETEAGDVKAEESSATTHPAALAARLSQSRGGQNLIRAGYEADLQRCAEIDSVSIVPRRIAVRAGASIFGR</sequence>
<organism evidence="8 9">
    <name type="scientific">Rhodopirellula maiorica SM1</name>
    <dbReference type="NCBI Taxonomy" id="1265738"/>
    <lineage>
        <taxon>Bacteria</taxon>
        <taxon>Pseudomonadati</taxon>
        <taxon>Planctomycetota</taxon>
        <taxon>Planctomycetia</taxon>
        <taxon>Pirellulales</taxon>
        <taxon>Pirellulaceae</taxon>
        <taxon>Novipirellula</taxon>
    </lineage>
</organism>
<comment type="cofactor">
    <cofactor evidence="1">
        <name>Mg(2+)</name>
        <dbReference type="ChEBI" id="CHEBI:18420"/>
    </cofactor>
</comment>
<dbReference type="Gene3D" id="3.90.1560.10">
    <property type="entry name" value="ComB-like"/>
    <property type="match status" value="1"/>
</dbReference>
<dbReference type="PANTHER" id="PTHR37311">
    <property type="entry name" value="2-PHOSPHOSULFOLACTATE PHOSPHATASE-RELATED"/>
    <property type="match status" value="1"/>
</dbReference>
<accession>M5RZ49</accession>
<reference evidence="8 9" key="1">
    <citation type="journal article" date="2013" name="Mar. Genomics">
        <title>Expression of sulfatases in Rhodopirellula baltica and the diversity of sulfatases in the genus Rhodopirellula.</title>
        <authorList>
            <person name="Wegner C.E."/>
            <person name="Richter-Heitmann T."/>
            <person name="Klindworth A."/>
            <person name="Klockow C."/>
            <person name="Richter M."/>
            <person name="Achstetter T."/>
            <person name="Glockner F.O."/>
            <person name="Harder J."/>
        </authorList>
    </citation>
    <scope>NUCLEOTIDE SEQUENCE [LARGE SCALE GENOMIC DNA]</scope>
    <source>
        <strain evidence="8 9">SM1</strain>
    </source>
</reference>
<dbReference type="GO" id="GO:0000287">
    <property type="term" value="F:magnesium ion binding"/>
    <property type="evidence" value="ECO:0007669"/>
    <property type="project" value="InterPro"/>
</dbReference>
<evidence type="ECO:0000313" key="8">
    <source>
        <dbReference type="EMBL" id="EMI19199.1"/>
    </source>
</evidence>
<dbReference type="PANTHER" id="PTHR37311:SF1">
    <property type="entry name" value="2-PHOSPHOSULFOLACTATE PHOSPHATASE-RELATED"/>
    <property type="match status" value="1"/>
</dbReference>
<comment type="catalytic activity">
    <reaction evidence="7">
        <text>(2R)-O-phospho-3-sulfolactate + H2O = (2R)-3-sulfolactate + phosphate</text>
        <dbReference type="Rhea" id="RHEA:23416"/>
        <dbReference type="ChEBI" id="CHEBI:15377"/>
        <dbReference type="ChEBI" id="CHEBI:15597"/>
        <dbReference type="ChEBI" id="CHEBI:43474"/>
        <dbReference type="ChEBI" id="CHEBI:58738"/>
        <dbReference type="EC" id="3.1.3.71"/>
    </reaction>
</comment>
<dbReference type="Pfam" id="PF04029">
    <property type="entry name" value="2-ph_phosp"/>
    <property type="match status" value="1"/>
</dbReference>
<comment type="similarity">
    <text evidence="2">Belongs to the ComB family.</text>
</comment>
<evidence type="ECO:0000256" key="6">
    <source>
        <dbReference type="ARBA" id="ARBA00022842"/>
    </source>
</evidence>
<dbReference type="EMBL" id="ANOG01000550">
    <property type="protein sequence ID" value="EMI19199.1"/>
    <property type="molecule type" value="Genomic_DNA"/>
</dbReference>
<dbReference type="GO" id="GO:0050545">
    <property type="term" value="F:sulfopyruvate decarboxylase activity"/>
    <property type="evidence" value="ECO:0007669"/>
    <property type="project" value="TreeGrafter"/>
</dbReference>
<evidence type="ECO:0000313" key="9">
    <source>
        <dbReference type="Proteomes" id="UP000011991"/>
    </source>
</evidence>
<evidence type="ECO:0000256" key="2">
    <source>
        <dbReference type="ARBA" id="ARBA00009997"/>
    </source>
</evidence>
<evidence type="ECO:0000256" key="3">
    <source>
        <dbReference type="ARBA" id="ARBA00012953"/>
    </source>
</evidence>
<evidence type="ECO:0000256" key="1">
    <source>
        <dbReference type="ARBA" id="ARBA00001946"/>
    </source>
</evidence>
<gene>
    <name evidence="8" type="ORF">RMSM_03850</name>
</gene>
<keyword evidence="9" id="KW-1185">Reference proteome</keyword>
<dbReference type="AlphaFoldDB" id="M5RZ49"/>
<dbReference type="Proteomes" id="UP000011991">
    <property type="component" value="Unassembled WGS sequence"/>
</dbReference>
<dbReference type="InterPro" id="IPR005238">
    <property type="entry name" value="ComB-like"/>
</dbReference>